<feature type="region of interest" description="Disordered" evidence="1">
    <location>
        <begin position="255"/>
        <end position="295"/>
    </location>
</feature>
<feature type="compositionally biased region" description="Basic and acidic residues" evidence="1">
    <location>
        <begin position="686"/>
        <end position="695"/>
    </location>
</feature>
<organism evidence="3 4">
    <name type="scientific">Corynebacterium heidelbergense</name>
    <dbReference type="NCBI Taxonomy" id="2055947"/>
    <lineage>
        <taxon>Bacteria</taxon>
        <taxon>Bacillati</taxon>
        <taxon>Actinomycetota</taxon>
        <taxon>Actinomycetes</taxon>
        <taxon>Mycobacteriales</taxon>
        <taxon>Corynebacteriaceae</taxon>
        <taxon>Corynebacterium</taxon>
    </lineage>
</organism>
<gene>
    <name evidence="3" type="ORF">CWC39_04085</name>
</gene>
<sequence>MVMIQPSPTPDSVPPEDFPTYGQWLAAHEDEDLICLILRSGDHGAAASYPHAVEPEMRENLAGGSRSLRGLASIHLLLLHAAVELHGHRRPTTITQLLEVAGELLDIAGTPTSRRPSPADLLAAGAELTRRGLMYGRNLSLRSTEIPPGEYIRVPNHLADVFHPSTVELWALADAHRCPIPTGQLEHTVEGLPPRQRRMLNTLAASGGIGHSASLHPQADPDKPLPRLVRAGILDQLDDTTARLSGRVAQHLAGTVISDPGGDFRPPADLRRNPAGPGPGQEGGVVHGRASAPQTRATRAAAATAVQTILDIADAIRDVAAHPMVPLTAGGVGARDLARAARRLKVTPATVESRLTFALHGGFIAAGVPQSPGAPEVPPASKDDVVWTLTDRGARFLAAELPEQWALLLLGWQSSAHAPWAAANSGAKPLEPSLMDPVGAAGVRAALPHLAASLASDETPLDSAALWRGAPWLAHRTSRRTWRAVCEEAVQLGLCSNEPGSDEYFPTAAVRALGNHTPCRAPTASEAPPDQLAAITAALDDIMPAPVDTLIVQGDLTIMAPGRLDSATSAQLRRIADLESGGMASVWRISAQSLGSAYRAGETREGVESFFDRMVPGGLAALPQALRYLIGDAATSAPLVASPSAAENWPVIRTQSHPHDTARAKEAAAAAVENFRAAIAAQPEQDNPHPDEDGRNVSAGVSKSPGQAGTAQEPQDIMTALRLAYREGIPVAVAYADSRGTRLEAEMDLVMMNASAIVGVDRSSGASVNIHPHRVARVTVL</sequence>
<dbReference type="AlphaFoldDB" id="A0A364VCC3"/>
<name>A0A364VCC3_9CORY</name>
<dbReference type="Proteomes" id="UP000251047">
    <property type="component" value="Unassembled WGS sequence"/>
</dbReference>
<proteinExistence type="predicted"/>
<evidence type="ECO:0000259" key="2">
    <source>
        <dbReference type="Pfam" id="PF13625"/>
    </source>
</evidence>
<accession>A0A364VCC3</accession>
<evidence type="ECO:0000313" key="4">
    <source>
        <dbReference type="Proteomes" id="UP000251047"/>
    </source>
</evidence>
<feature type="compositionally biased region" description="Polar residues" evidence="1">
    <location>
        <begin position="699"/>
        <end position="713"/>
    </location>
</feature>
<reference evidence="3 4" key="1">
    <citation type="journal article" date="2018" name="Syst. Appl. Microbiol.">
        <title>Corynebacterium heidelbergense sp. nov., isolated from the preen glands of Egyptian geese (Alopochen aegyptiacus).</title>
        <authorList>
            <person name="Braun M.S."/>
            <person name="Wang E."/>
            <person name="Zimmermann S."/>
            <person name="Wink M."/>
        </authorList>
    </citation>
    <scope>NUCLEOTIDE SEQUENCE [LARGE SCALE GENOMIC DNA]</scope>
    <source>
        <strain evidence="3 4">DSM 104638</strain>
    </source>
</reference>
<comment type="caution">
    <text evidence="3">The sequence shown here is derived from an EMBL/GenBank/DDBJ whole genome shotgun (WGS) entry which is preliminary data.</text>
</comment>
<protein>
    <recommendedName>
        <fullName evidence="2">Helicase XPB/Ssl2 N-terminal domain-containing protein</fullName>
    </recommendedName>
</protein>
<evidence type="ECO:0000256" key="1">
    <source>
        <dbReference type="SAM" id="MobiDB-lite"/>
    </source>
</evidence>
<dbReference type="Pfam" id="PF13625">
    <property type="entry name" value="Helicase_C_3"/>
    <property type="match status" value="1"/>
</dbReference>
<feature type="region of interest" description="Disordered" evidence="1">
    <location>
        <begin position="682"/>
        <end position="714"/>
    </location>
</feature>
<dbReference type="InterPro" id="IPR032830">
    <property type="entry name" value="XPB/Ssl2_N"/>
</dbReference>
<feature type="domain" description="Helicase XPB/Ssl2 N-terminal" evidence="2">
    <location>
        <begin position="550"/>
        <end position="635"/>
    </location>
</feature>
<dbReference type="EMBL" id="PHQP01000021">
    <property type="protein sequence ID" value="RAV34287.1"/>
    <property type="molecule type" value="Genomic_DNA"/>
</dbReference>
<evidence type="ECO:0000313" key="3">
    <source>
        <dbReference type="EMBL" id="RAV34287.1"/>
    </source>
</evidence>